<feature type="compositionally biased region" description="Basic and acidic residues" evidence="6">
    <location>
        <begin position="931"/>
        <end position="942"/>
    </location>
</feature>
<feature type="compositionally biased region" description="Polar residues" evidence="6">
    <location>
        <begin position="249"/>
        <end position="273"/>
    </location>
</feature>
<protein>
    <recommendedName>
        <fullName evidence="8">Exostosin GT47 domain-containing protein</fullName>
    </recommendedName>
</protein>
<feature type="domain" description="Exostosin GT47" evidence="8">
    <location>
        <begin position="437"/>
        <end position="717"/>
    </location>
</feature>
<accession>A0A498HUV3</accession>
<feature type="transmembrane region" description="Helical" evidence="7">
    <location>
        <begin position="108"/>
        <end position="125"/>
    </location>
</feature>
<keyword evidence="5" id="KW-0333">Golgi apparatus</keyword>
<keyword evidence="10" id="KW-1185">Reference proteome</keyword>
<feature type="region of interest" description="Disordered" evidence="6">
    <location>
        <begin position="324"/>
        <end position="358"/>
    </location>
</feature>
<evidence type="ECO:0000259" key="8">
    <source>
        <dbReference type="Pfam" id="PF03016"/>
    </source>
</evidence>
<evidence type="ECO:0000256" key="1">
    <source>
        <dbReference type="ARBA" id="ARBA00004323"/>
    </source>
</evidence>
<comment type="similarity">
    <text evidence="2">Belongs to the glycosyltransferase 47 family.</text>
</comment>
<feature type="compositionally biased region" description="Polar residues" evidence="6">
    <location>
        <begin position="281"/>
        <end position="292"/>
    </location>
</feature>
<feature type="region of interest" description="Disordered" evidence="6">
    <location>
        <begin position="246"/>
        <end position="292"/>
    </location>
</feature>
<dbReference type="PANTHER" id="PTHR11062:SF108">
    <property type="entry name" value="EXOSTOSIN FAMILY PROTEIN"/>
    <property type="match status" value="1"/>
</dbReference>
<feature type="compositionally biased region" description="Low complexity" evidence="6">
    <location>
        <begin position="901"/>
        <end position="910"/>
    </location>
</feature>
<keyword evidence="7" id="KW-1133">Transmembrane helix</keyword>
<evidence type="ECO:0000256" key="3">
    <source>
        <dbReference type="ARBA" id="ARBA00022676"/>
    </source>
</evidence>
<feature type="compositionally biased region" description="Acidic residues" evidence="6">
    <location>
        <begin position="205"/>
        <end position="217"/>
    </location>
</feature>
<dbReference type="EMBL" id="RDQH01000341">
    <property type="protein sequence ID" value="RXH72673.1"/>
    <property type="molecule type" value="Genomic_DNA"/>
</dbReference>
<comment type="caution">
    <text evidence="9">The sequence shown here is derived from an EMBL/GenBank/DDBJ whole genome shotgun (WGS) entry which is preliminary data.</text>
</comment>
<dbReference type="Pfam" id="PF03016">
    <property type="entry name" value="Exostosin_GT47"/>
    <property type="match status" value="1"/>
</dbReference>
<feature type="compositionally biased region" description="Polar residues" evidence="6">
    <location>
        <begin position="339"/>
        <end position="351"/>
    </location>
</feature>
<evidence type="ECO:0000313" key="9">
    <source>
        <dbReference type="EMBL" id="RXH72673.1"/>
    </source>
</evidence>
<evidence type="ECO:0000313" key="10">
    <source>
        <dbReference type="Proteomes" id="UP000290289"/>
    </source>
</evidence>
<dbReference type="PANTHER" id="PTHR11062">
    <property type="entry name" value="EXOSTOSIN HEPARAN SULFATE GLYCOSYLTRANSFERASE -RELATED"/>
    <property type="match status" value="1"/>
</dbReference>
<evidence type="ECO:0000256" key="4">
    <source>
        <dbReference type="ARBA" id="ARBA00022968"/>
    </source>
</evidence>
<feature type="compositionally biased region" description="Low complexity" evidence="6">
    <location>
        <begin position="917"/>
        <end position="926"/>
    </location>
</feature>
<feature type="compositionally biased region" description="Polar residues" evidence="6">
    <location>
        <begin position="1"/>
        <end position="19"/>
    </location>
</feature>
<organism evidence="9 10">
    <name type="scientific">Malus domestica</name>
    <name type="common">Apple</name>
    <name type="synonym">Pyrus malus</name>
    <dbReference type="NCBI Taxonomy" id="3750"/>
    <lineage>
        <taxon>Eukaryota</taxon>
        <taxon>Viridiplantae</taxon>
        <taxon>Streptophyta</taxon>
        <taxon>Embryophyta</taxon>
        <taxon>Tracheophyta</taxon>
        <taxon>Spermatophyta</taxon>
        <taxon>Magnoliopsida</taxon>
        <taxon>eudicotyledons</taxon>
        <taxon>Gunneridae</taxon>
        <taxon>Pentapetalae</taxon>
        <taxon>rosids</taxon>
        <taxon>fabids</taxon>
        <taxon>Rosales</taxon>
        <taxon>Rosaceae</taxon>
        <taxon>Amygdaloideae</taxon>
        <taxon>Maleae</taxon>
        <taxon>Malus</taxon>
    </lineage>
</organism>
<dbReference type="InterPro" id="IPR040911">
    <property type="entry name" value="Exostosin_GT47"/>
</dbReference>
<comment type="subcellular location">
    <subcellularLocation>
        <location evidence="1">Golgi apparatus membrane</location>
        <topology evidence="1">Single-pass type II membrane protein</topology>
    </subcellularLocation>
</comment>
<dbReference type="GO" id="GO:0000139">
    <property type="term" value="C:Golgi membrane"/>
    <property type="evidence" value="ECO:0007669"/>
    <property type="project" value="UniProtKB-SubCell"/>
</dbReference>
<sequence>MKLLPTDSNATPQETNQSENSRRLASAKTRVNGKLINQSNLSFSCQPRQLGGAVFVNIEDKKVCSCGKLDRQVNENLTASRISVRSLQKESEEARQLFCESKAKTRRLLWIVGMLFAVILVVWHLEFPYGTFSSSILSTAKVPVEGKSHFQAGDSPTDSEAVGNMSLSNDVNYTSKYGTHEIGNDSRTSGFVLEGSEGSNRTLEIDEDTGEDQEEPTDTFVKQNRTFIVKILNPLETDVAQERRKQFSFEKQNATETTFSEGGTRNESNTTDEVVNPTAGFPTTSPASPMINSSPITAPAIIETNIGAPLIAVGSNVTLVQKDPTTLSQKPEKSEQLHSDLNQTEQSSSMTRVPEVNKEPEGPVLDLYSISDMNKLLRKSHSSYHSVKALWSSPVDRQLQYAASQIKNAPLIKSDQTLYAPLYRNLSMFKRSYELMENTLKVYVYREGQRPILHSPFLRGIYASEGWFMKLMEADKRFVTKNPQEAHLYYLPFSSRMLEERLYVANSHSHKNLVQYLKDYVDMIAGKYPFWNRTGGADHFLVACHDWAPTETKEIMAMCIRALCNADVKEGFVFGKDVSLPETYIKNDKKPLRDLGGNHPSKRPILAFFAGNMHGYVRPILLQHWENKDPDMQIFGRLPKGKGNKNYIRRMQSSKYCICAKGYEVNSPRVVEAIFYECVPVIISDNFVPPFFEVLKWESFAVFVLEKDIPNLKNILLSIPKKKYLQMQTRVKKRLVVESMATSAKVKSGGTLQDGSSKGKIGYSVTKKKIESSSSKQQAADFRQKSVQTVTKTEVKSNLNSVSKTITKKTTTKVREKKVYTLAGQKFDPPEEFILIKSHSSLCFFIAFYFQREPLRIFYESLSKQIPTSEMAEFWMMEHGLLSPERSRKAYEKKQRKQKQLRLGTPIKSTPKPPSKPESSQRPQQQASKNGDVKAMKRVIKESDDDDDFILSPKRRRA</sequence>
<dbReference type="Proteomes" id="UP000290289">
    <property type="component" value="Chromosome 15"/>
</dbReference>
<keyword evidence="4" id="KW-0735">Signal-anchor</keyword>
<evidence type="ECO:0000256" key="6">
    <source>
        <dbReference type="SAM" id="MobiDB-lite"/>
    </source>
</evidence>
<keyword evidence="7" id="KW-0472">Membrane</keyword>
<reference evidence="9 10" key="1">
    <citation type="submission" date="2018-10" db="EMBL/GenBank/DDBJ databases">
        <title>A high-quality apple genome assembly.</title>
        <authorList>
            <person name="Hu J."/>
        </authorList>
    </citation>
    <scope>NUCLEOTIDE SEQUENCE [LARGE SCALE GENOMIC DNA]</scope>
    <source>
        <strain evidence="10">cv. HFTH1</strain>
        <tissue evidence="9">Young leaf</tissue>
    </source>
</reference>
<keyword evidence="3" id="KW-0328">Glycosyltransferase</keyword>
<gene>
    <name evidence="9" type="ORF">DVH24_012357</name>
</gene>
<feature type="region of interest" description="Disordered" evidence="6">
    <location>
        <begin position="1"/>
        <end position="24"/>
    </location>
</feature>
<evidence type="ECO:0000256" key="2">
    <source>
        <dbReference type="ARBA" id="ARBA00010271"/>
    </source>
</evidence>
<name>A0A498HUV3_MALDO</name>
<feature type="region of interest" description="Disordered" evidence="6">
    <location>
        <begin position="887"/>
        <end position="958"/>
    </location>
</feature>
<keyword evidence="7" id="KW-0812">Transmembrane</keyword>
<proteinExistence type="inferred from homology"/>
<dbReference type="InterPro" id="IPR004263">
    <property type="entry name" value="Exostosin"/>
</dbReference>
<evidence type="ECO:0000256" key="5">
    <source>
        <dbReference type="ARBA" id="ARBA00023034"/>
    </source>
</evidence>
<dbReference type="AlphaFoldDB" id="A0A498HUV3"/>
<evidence type="ECO:0000256" key="7">
    <source>
        <dbReference type="SAM" id="Phobius"/>
    </source>
</evidence>
<keyword evidence="3" id="KW-0808">Transferase</keyword>
<dbReference type="GO" id="GO:0016757">
    <property type="term" value="F:glycosyltransferase activity"/>
    <property type="evidence" value="ECO:0007669"/>
    <property type="project" value="UniProtKB-KW"/>
</dbReference>
<feature type="region of interest" description="Disordered" evidence="6">
    <location>
        <begin position="184"/>
        <end position="217"/>
    </location>
</feature>